<keyword evidence="3" id="KW-1185">Reference proteome</keyword>
<organism evidence="2 3">
    <name type="scientific">Iris pallida</name>
    <name type="common">Sweet iris</name>
    <dbReference type="NCBI Taxonomy" id="29817"/>
    <lineage>
        <taxon>Eukaryota</taxon>
        <taxon>Viridiplantae</taxon>
        <taxon>Streptophyta</taxon>
        <taxon>Embryophyta</taxon>
        <taxon>Tracheophyta</taxon>
        <taxon>Spermatophyta</taxon>
        <taxon>Magnoliopsida</taxon>
        <taxon>Liliopsida</taxon>
        <taxon>Asparagales</taxon>
        <taxon>Iridaceae</taxon>
        <taxon>Iridoideae</taxon>
        <taxon>Irideae</taxon>
        <taxon>Iris</taxon>
    </lineage>
</organism>
<evidence type="ECO:0000313" key="3">
    <source>
        <dbReference type="Proteomes" id="UP001140949"/>
    </source>
</evidence>
<name>A0AAX6FXJ0_IRIPA</name>
<proteinExistence type="predicted"/>
<dbReference type="Proteomes" id="UP001140949">
    <property type="component" value="Unassembled WGS sequence"/>
</dbReference>
<feature type="transmembrane region" description="Helical" evidence="1">
    <location>
        <begin position="14"/>
        <end position="31"/>
    </location>
</feature>
<protein>
    <submittedName>
        <fullName evidence="2">Uncharacterized protein</fullName>
    </submittedName>
</protein>
<dbReference type="AlphaFoldDB" id="A0AAX6FXJ0"/>
<evidence type="ECO:0000313" key="2">
    <source>
        <dbReference type="EMBL" id="KAJ6821169.1"/>
    </source>
</evidence>
<reference evidence="2" key="1">
    <citation type="journal article" date="2023" name="GigaByte">
        <title>Genome assembly of the bearded iris, Iris pallida Lam.</title>
        <authorList>
            <person name="Bruccoleri R.E."/>
            <person name="Oakeley E.J."/>
            <person name="Faust A.M.E."/>
            <person name="Altorfer M."/>
            <person name="Dessus-Babus S."/>
            <person name="Burckhardt D."/>
            <person name="Oertli M."/>
            <person name="Naumann U."/>
            <person name="Petersen F."/>
            <person name="Wong J."/>
        </authorList>
    </citation>
    <scope>NUCLEOTIDE SEQUENCE</scope>
    <source>
        <strain evidence="2">GSM-AAB239-AS_SAM_17_03QT</strain>
    </source>
</reference>
<evidence type="ECO:0000256" key="1">
    <source>
        <dbReference type="SAM" id="Phobius"/>
    </source>
</evidence>
<dbReference type="EMBL" id="JANAVB010025001">
    <property type="protein sequence ID" value="KAJ6821169.1"/>
    <property type="molecule type" value="Genomic_DNA"/>
</dbReference>
<keyword evidence="1" id="KW-0812">Transmembrane</keyword>
<reference evidence="2" key="2">
    <citation type="submission" date="2023-04" db="EMBL/GenBank/DDBJ databases">
        <authorList>
            <person name="Bruccoleri R.E."/>
            <person name="Oakeley E.J."/>
            <person name="Faust A.-M."/>
            <person name="Dessus-Babus S."/>
            <person name="Altorfer M."/>
            <person name="Burckhardt D."/>
            <person name="Oertli M."/>
            <person name="Naumann U."/>
            <person name="Petersen F."/>
            <person name="Wong J."/>
        </authorList>
    </citation>
    <scope>NUCLEOTIDE SEQUENCE</scope>
    <source>
        <strain evidence="2">GSM-AAB239-AS_SAM_17_03QT</strain>
        <tissue evidence="2">Leaf</tissue>
    </source>
</reference>
<accession>A0AAX6FXJ0</accession>
<keyword evidence="1" id="KW-1133">Transmembrane helix</keyword>
<gene>
    <name evidence="2" type="ORF">M6B38_393980</name>
</gene>
<keyword evidence="1" id="KW-0472">Membrane</keyword>
<comment type="caution">
    <text evidence="2">The sequence shown here is derived from an EMBL/GenBank/DDBJ whole genome shotgun (WGS) entry which is preliminary data.</text>
</comment>
<sequence>MCVHASDSHRDRELLYFLLLFFYSLFIPTVWSPPGQGEAATCRAICLWNILANIFTI</sequence>